<evidence type="ECO:0008006" key="5">
    <source>
        <dbReference type="Google" id="ProtNLM"/>
    </source>
</evidence>
<dbReference type="InParanoid" id="A0A074ZDD8"/>
<feature type="compositionally biased region" description="Pro residues" evidence="1">
    <location>
        <begin position="90"/>
        <end position="100"/>
    </location>
</feature>
<accession>A0A074ZDD8</accession>
<proteinExistence type="predicted"/>
<gene>
    <name evidence="3" type="ORF">AUEXF2481DRAFT_28611</name>
</gene>
<feature type="region of interest" description="Disordered" evidence="1">
    <location>
        <begin position="87"/>
        <end position="114"/>
    </location>
</feature>
<dbReference type="AlphaFoldDB" id="A0A074ZDD8"/>
<dbReference type="RefSeq" id="XP_013344923.1">
    <property type="nucleotide sequence ID" value="XM_013489469.1"/>
</dbReference>
<evidence type="ECO:0000313" key="4">
    <source>
        <dbReference type="Proteomes" id="UP000030641"/>
    </source>
</evidence>
<evidence type="ECO:0000313" key="3">
    <source>
        <dbReference type="EMBL" id="KEQ96686.1"/>
    </source>
</evidence>
<keyword evidence="4" id="KW-1185">Reference proteome</keyword>
<organism evidence="3 4">
    <name type="scientific">Aureobasidium subglaciale (strain EXF-2481)</name>
    <name type="common">Aureobasidium pullulans var. subglaciale</name>
    <dbReference type="NCBI Taxonomy" id="1043005"/>
    <lineage>
        <taxon>Eukaryota</taxon>
        <taxon>Fungi</taxon>
        <taxon>Dikarya</taxon>
        <taxon>Ascomycota</taxon>
        <taxon>Pezizomycotina</taxon>
        <taxon>Dothideomycetes</taxon>
        <taxon>Dothideomycetidae</taxon>
        <taxon>Dothideales</taxon>
        <taxon>Saccotheciaceae</taxon>
        <taxon>Aureobasidium</taxon>
    </lineage>
</organism>
<evidence type="ECO:0000256" key="2">
    <source>
        <dbReference type="SAM" id="SignalP"/>
    </source>
</evidence>
<dbReference type="Proteomes" id="UP000030641">
    <property type="component" value="Unassembled WGS sequence"/>
</dbReference>
<protein>
    <recommendedName>
        <fullName evidence="5">ShKT domain-containing protein</fullName>
    </recommendedName>
</protein>
<feature type="signal peptide" evidence="2">
    <location>
        <begin position="1"/>
        <end position="20"/>
    </location>
</feature>
<feature type="chain" id="PRO_5001703977" description="ShKT domain-containing protein" evidence="2">
    <location>
        <begin position="21"/>
        <end position="217"/>
    </location>
</feature>
<dbReference type="EMBL" id="KL584756">
    <property type="protein sequence ID" value="KEQ96686.1"/>
    <property type="molecule type" value="Genomic_DNA"/>
</dbReference>
<name>A0A074ZDD8_AURSE</name>
<dbReference type="HOGENOM" id="CLU_1348675_0_0_1"/>
<dbReference type="GeneID" id="25363765"/>
<reference evidence="3 4" key="1">
    <citation type="journal article" date="2014" name="BMC Genomics">
        <title>Genome sequencing of four Aureobasidium pullulans varieties: biotechnological potential, stress tolerance, and description of new species.</title>
        <authorList>
            <person name="Gostin Ar C."/>
            <person name="Ohm R.A."/>
            <person name="Kogej T."/>
            <person name="Sonjak S."/>
            <person name="Turk M."/>
            <person name="Zajc J."/>
            <person name="Zalar P."/>
            <person name="Grube M."/>
            <person name="Sun H."/>
            <person name="Han J."/>
            <person name="Sharma A."/>
            <person name="Chiniquy J."/>
            <person name="Ngan C.Y."/>
            <person name="Lipzen A."/>
            <person name="Barry K."/>
            <person name="Grigoriev I.V."/>
            <person name="Gunde-Cimerman N."/>
        </authorList>
    </citation>
    <scope>NUCLEOTIDE SEQUENCE [LARGE SCALE GENOMIC DNA]</scope>
    <source>
        <strain evidence="3 4">EXF-2481</strain>
    </source>
</reference>
<evidence type="ECO:0000256" key="1">
    <source>
        <dbReference type="SAM" id="MobiDB-lite"/>
    </source>
</evidence>
<keyword evidence="2" id="KW-0732">Signal</keyword>
<sequence length="217" mass="22333">MPRLLASVGLLSLLSSTAYAAACSRCPISIAYTTPAGCPALNCISPTCTVTSFTTYVESYCSTKTRTACPRSCSPCYTETVTMEDFPTIVPDPDPVPPSPTDVSFPDTTANPGGPIDLPSPTSVPPVGLPSPISVSCAPYTITTTAEDPSCTFDTSTCIRPLCVYETTTTVPSCGDAVTETELAACATECPIGCATFTYTTTAGAESTATAGTLDRL</sequence>
<dbReference type="OrthoDB" id="3925149at2759"/>